<gene>
    <name evidence="1" type="ORF">H6P81_012065</name>
</gene>
<evidence type="ECO:0000313" key="2">
    <source>
        <dbReference type="Proteomes" id="UP000825729"/>
    </source>
</evidence>
<reference evidence="1 2" key="1">
    <citation type="submission" date="2021-07" db="EMBL/GenBank/DDBJ databases">
        <title>The Aristolochia fimbriata genome: insights into angiosperm evolution, floral development and chemical biosynthesis.</title>
        <authorList>
            <person name="Jiao Y."/>
        </authorList>
    </citation>
    <scope>NUCLEOTIDE SEQUENCE [LARGE SCALE GENOMIC DNA]</scope>
    <source>
        <strain evidence="1">IBCAS-2021</strain>
        <tissue evidence="1">Leaf</tissue>
    </source>
</reference>
<dbReference type="AlphaFoldDB" id="A0AAV7EE01"/>
<protein>
    <submittedName>
        <fullName evidence="1">Uncharacterized protein</fullName>
    </submittedName>
</protein>
<proteinExistence type="predicted"/>
<dbReference type="EMBL" id="JAINDJ010000005">
    <property type="protein sequence ID" value="KAG9445937.1"/>
    <property type="molecule type" value="Genomic_DNA"/>
</dbReference>
<dbReference type="Proteomes" id="UP000825729">
    <property type="component" value="Unassembled WGS sequence"/>
</dbReference>
<organism evidence="1 2">
    <name type="scientific">Aristolochia fimbriata</name>
    <name type="common">White veined hardy Dutchman's pipe vine</name>
    <dbReference type="NCBI Taxonomy" id="158543"/>
    <lineage>
        <taxon>Eukaryota</taxon>
        <taxon>Viridiplantae</taxon>
        <taxon>Streptophyta</taxon>
        <taxon>Embryophyta</taxon>
        <taxon>Tracheophyta</taxon>
        <taxon>Spermatophyta</taxon>
        <taxon>Magnoliopsida</taxon>
        <taxon>Magnoliidae</taxon>
        <taxon>Piperales</taxon>
        <taxon>Aristolochiaceae</taxon>
        <taxon>Aristolochia</taxon>
    </lineage>
</organism>
<keyword evidence="2" id="KW-1185">Reference proteome</keyword>
<evidence type="ECO:0000313" key="1">
    <source>
        <dbReference type="EMBL" id="KAG9445937.1"/>
    </source>
</evidence>
<comment type="caution">
    <text evidence="1">The sequence shown here is derived from an EMBL/GenBank/DDBJ whole genome shotgun (WGS) entry which is preliminary data.</text>
</comment>
<name>A0AAV7EE01_ARIFI</name>
<accession>A0AAV7EE01</accession>
<sequence length="119" mass="13119">MLLVGSNFTETGKGGRFLRLLNKVVEFLVHQIKDLFKARMERFHCIQPALEVQSCGGPSSSPKPVLLFAVVLTQTEPELSLLFYSNEEPSLLWGSSVLPGGAHITCSTFLKPYAHSTLN</sequence>